<dbReference type="STRING" id="348802.A0A0D2F8G4"/>
<dbReference type="GO" id="GO:0005834">
    <property type="term" value="C:heterotrimeric G-protein complex"/>
    <property type="evidence" value="ECO:0007669"/>
    <property type="project" value="TreeGrafter"/>
</dbReference>
<dbReference type="Proteomes" id="UP000054342">
    <property type="component" value="Unassembled WGS sequence"/>
</dbReference>
<feature type="binding site" evidence="5">
    <location>
        <position position="418"/>
    </location>
    <ligand>
        <name>Mg(2+)</name>
        <dbReference type="ChEBI" id="CHEBI:18420"/>
    </ligand>
</feature>
<proteinExistence type="predicted"/>
<dbReference type="SUPFAM" id="SSF52540">
    <property type="entry name" value="P-loop containing nucleoside triphosphate hydrolases"/>
    <property type="match status" value="1"/>
</dbReference>
<keyword evidence="2" id="KW-0547">Nucleotide-binding</keyword>
<protein>
    <submittedName>
        <fullName evidence="6">Uncharacterized protein</fullName>
    </submittedName>
</protein>
<dbReference type="SUPFAM" id="SSF47895">
    <property type="entry name" value="Transducin (alpha subunit), insertion domain"/>
    <property type="match status" value="1"/>
</dbReference>
<dbReference type="InterPro" id="IPR011025">
    <property type="entry name" value="GproteinA_insert"/>
</dbReference>
<evidence type="ECO:0000256" key="4">
    <source>
        <dbReference type="ARBA" id="ARBA00023224"/>
    </source>
</evidence>
<evidence type="ECO:0000256" key="5">
    <source>
        <dbReference type="PIRSR" id="PIRSR601019-2"/>
    </source>
</evidence>
<keyword evidence="3" id="KW-0342">GTP-binding</keyword>
<dbReference type="InterPro" id="IPR027417">
    <property type="entry name" value="P-loop_NTPase"/>
</dbReference>
<dbReference type="RefSeq" id="XP_013316918.1">
    <property type="nucleotide sequence ID" value="XM_013461464.1"/>
</dbReference>
<dbReference type="GO" id="GO:0001664">
    <property type="term" value="F:G protein-coupled receptor binding"/>
    <property type="evidence" value="ECO:0007669"/>
    <property type="project" value="TreeGrafter"/>
</dbReference>
<dbReference type="OrthoDB" id="5817230at2759"/>
<feature type="binding site" evidence="5">
    <location>
        <position position="287"/>
    </location>
    <ligand>
        <name>Mg(2+)</name>
        <dbReference type="ChEBI" id="CHEBI:18420"/>
    </ligand>
</feature>
<dbReference type="GO" id="GO:0003924">
    <property type="term" value="F:GTPase activity"/>
    <property type="evidence" value="ECO:0007669"/>
    <property type="project" value="InterPro"/>
</dbReference>
<name>A0A0D2F8G4_9EURO</name>
<dbReference type="PRINTS" id="PR00318">
    <property type="entry name" value="GPROTEINA"/>
</dbReference>
<dbReference type="PANTHER" id="PTHR10218:SF302">
    <property type="entry name" value="GUANINE NUCLEOTIDE-BINDING PROTEIN ALPHA-5 SUBUNIT"/>
    <property type="match status" value="1"/>
</dbReference>
<dbReference type="GO" id="GO:0007188">
    <property type="term" value="P:adenylate cyclase-modulating G protein-coupled receptor signaling pathway"/>
    <property type="evidence" value="ECO:0007669"/>
    <property type="project" value="TreeGrafter"/>
</dbReference>
<dbReference type="AlphaFoldDB" id="A0A0D2F8G4"/>
<keyword evidence="4" id="KW-0807">Transducer</keyword>
<evidence type="ECO:0000313" key="7">
    <source>
        <dbReference type="Proteomes" id="UP000054342"/>
    </source>
</evidence>
<gene>
    <name evidence="6" type="ORF">PV05_05000</name>
</gene>
<dbReference type="GO" id="GO:0005525">
    <property type="term" value="F:GTP binding"/>
    <property type="evidence" value="ECO:0007669"/>
    <property type="project" value="UniProtKB-KW"/>
</dbReference>
<evidence type="ECO:0000313" key="6">
    <source>
        <dbReference type="EMBL" id="KIW56334.1"/>
    </source>
</evidence>
<dbReference type="SMART" id="SM00275">
    <property type="entry name" value="G_alpha"/>
    <property type="match status" value="1"/>
</dbReference>
<dbReference type="InterPro" id="IPR001019">
    <property type="entry name" value="Gprotein_alpha_su"/>
</dbReference>
<dbReference type="Gene3D" id="1.10.400.10">
    <property type="entry name" value="GI Alpha 1, domain 2-like"/>
    <property type="match status" value="1"/>
</dbReference>
<accession>A0A0D2F8G4</accession>
<dbReference type="PANTHER" id="PTHR10218">
    <property type="entry name" value="GTP-BINDING PROTEIN ALPHA SUBUNIT"/>
    <property type="match status" value="1"/>
</dbReference>
<sequence>MAELCGALGLVASALSVASTISTLMQTLATLRRQYNDADLAVDQLTSRLRIVRAALVQVQRWAEECRSRKTFHRELIPDLEDAVSSCGQSIKYLHMELSKLEWEQGRLKTGSKIALIFEGRTIKDFLEHLNGQITALNFLLTAAQCRTPNDQTQVLEKEKSKDVLKQAKDDTTSLVGFRDSASFASSTARNSTASRLSKVFDFDDILLQHKIYQNSFRSMLRRAVSPTNNLTDTKWPKPPSCGVLVPPLESTADESAKIDVKLKEDAHKRSREMKVLAIGENHGGASVIKQLRQRYGLPLSEIEVEKYRRSITAFVLRSLVAVLNYVHEFGTGLVSQVSREHENLIQEFAATEGSDWKVTAQIAAAAKHLWHNWHVKQAFAAMDHDLQTAYYLEAIERICQPDYVPTNMDIIKAPEATETIKETDLSMSSSKPPILLRFIEIKEERLMKILSQFADVQFCLFAIDLTCYDRYSKDGRGSNALSNRLSFLRSICSSIFLSNVVILLVFTNAIAFERKIAVSPLESHFEDYKGGNNAQAAIKYILRRCSKANTNALPLFWHIYDCAVEGAGAQATDRFFRRSADSLPAVMLLREVGYG</sequence>
<reference evidence="6 7" key="1">
    <citation type="submission" date="2015-01" db="EMBL/GenBank/DDBJ databases">
        <title>The Genome Sequence of Exophiala xenobiotica CBS118157.</title>
        <authorList>
            <consortium name="The Broad Institute Genomics Platform"/>
            <person name="Cuomo C."/>
            <person name="de Hoog S."/>
            <person name="Gorbushina A."/>
            <person name="Stielow B."/>
            <person name="Teixiera M."/>
            <person name="Abouelleil A."/>
            <person name="Chapman S.B."/>
            <person name="Priest M."/>
            <person name="Young S.K."/>
            <person name="Wortman J."/>
            <person name="Nusbaum C."/>
            <person name="Birren B."/>
        </authorList>
    </citation>
    <scope>NUCLEOTIDE SEQUENCE [LARGE SCALE GENOMIC DNA]</scope>
    <source>
        <strain evidence="6 7">CBS 118157</strain>
    </source>
</reference>
<dbReference type="GO" id="GO:0031683">
    <property type="term" value="F:G-protein beta/gamma-subunit complex binding"/>
    <property type="evidence" value="ECO:0007669"/>
    <property type="project" value="InterPro"/>
</dbReference>
<dbReference type="Gene3D" id="3.40.50.300">
    <property type="entry name" value="P-loop containing nucleotide triphosphate hydrolases"/>
    <property type="match status" value="1"/>
</dbReference>
<dbReference type="HOGENOM" id="CLU_030275_0_0_1"/>
<keyword evidence="1 5" id="KW-0479">Metal-binding</keyword>
<keyword evidence="7" id="KW-1185">Reference proteome</keyword>
<dbReference type="PROSITE" id="PS51882">
    <property type="entry name" value="G_ALPHA"/>
    <property type="match status" value="1"/>
</dbReference>
<evidence type="ECO:0000256" key="2">
    <source>
        <dbReference type="ARBA" id="ARBA00022741"/>
    </source>
</evidence>
<dbReference type="GeneID" id="25326908"/>
<evidence type="ECO:0000256" key="3">
    <source>
        <dbReference type="ARBA" id="ARBA00023134"/>
    </source>
</evidence>
<keyword evidence="5" id="KW-0460">Magnesium</keyword>
<evidence type="ECO:0000256" key="1">
    <source>
        <dbReference type="ARBA" id="ARBA00022723"/>
    </source>
</evidence>
<dbReference type="GO" id="GO:0046872">
    <property type="term" value="F:metal ion binding"/>
    <property type="evidence" value="ECO:0007669"/>
    <property type="project" value="UniProtKB-KW"/>
</dbReference>
<dbReference type="GO" id="GO:0005737">
    <property type="term" value="C:cytoplasm"/>
    <property type="evidence" value="ECO:0007669"/>
    <property type="project" value="TreeGrafter"/>
</dbReference>
<organism evidence="6 7">
    <name type="scientific">Exophiala xenobiotica</name>
    <dbReference type="NCBI Taxonomy" id="348802"/>
    <lineage>
        <taxon>Eukaryota</taxon>
        <taxon>Fungi</taxon>
        <taxon>Dikarya</taxon>
        <taxon>Ascomycota</taxon>
        <taxon>Pezizomycotina</taxon>
        <taxon>Eurotiomycetes</taxon>
        <taxon>Chaetothyriomycetidae</taxon>
        <taxon>Chaetothyriales</taxon>
        <taxon>Herpotrichiellaceae</taxon>
        <taxon>Exophiala</taxon>
    </lineage>
</organism>
<dbReference type="Pfam" id="PF00503">
    <property type="entry name" value="G-alpha"/>
    <property type="match status" value="1"/>
</dbReference>
<dbReference type="EMBL" id="KN847319">
    <property type="protein sequence ID" value="KIW56334.1"/>
    <property type="molecule type" value="Genomic_DNA"/>
</dbReference>